<gene>
    <name evidence="2" type="ORF">CK203_057171</name>
</gene>
<evidence type="ECO:0000256" key="1">
    <source>
        <dbReference type="SAM" id="MobiDB-lite"/>
    </source>
</evidence>
<accession>A0A438GKX9</accession>
<evidence type="ECO:0000313" key="3">
    <source>
        <dbReference type="Proteomes" id="UP000288805"/>
    </source>
</evidence>
<protein>
    <submittedName>
        <fullName evidence="2">Uncharacterized protein</fullName>
    </submittedName>
</protein>
<organism evidence="2 3">
    <name type="scientific">Vitis vinifera</name>
    <name type="common">Grape</name>
    <dbReference type="NCBI Taxonomy" id="29760"/>
    <lineage>
        <taxon>Eukaryota</taxon>
        <taxon>Viridiplantae</taxon>
        <taxon>Streptophyta</taxon>
        <taxon>Embryophyta</taxon>
        <taxon>Tracheophyta</taxon>
        <taxon>Spermatophyta</taxon>
        <taxon>Magnoliopsida</taxon>
        <taxon>eudicotyledons</taxon>
        <taxon>Gunneridae</taxon>
        <taxon>Pentapetalae</taxon>
        <taxon>rosids</taxon>
        <taxon>Vitales</taxon>
        <taxon>Vitaceae</taxon>
        <taxon>Viteae</taxon>
        <taxon>Vitis</taxon>
    </lineage>
</organism>
<comment type="caution">
    <text evidence="2">The sequence shown here is derived from an EMBL/GenBank/DDBJ whole genome shotgun (WGS) entry which is preliminary data.</text>
</comment>
<sequence>MADSTTSSLNLGTESNKVGAEDAREIQITNQAAAEDRSLTHITFMDPTEDGDMHVLEQYDIQVQLTPKKNKVIHVVAQFGQTDCVNGILQLRSPSSLLQQPN</sequence>
<feature type="compositionally biased region" description="Polar residues" evidence="1">
    <location>
        <begin position="1"/>
        <end position="16"/>
    </location>
</feature>
<dbReference type="Proteomes" id="UP000288805">
    <property type="component" value="Unassembled WGS sequence"/>
</dbReference>
<proteinExistence type="predicted"/>
<evidence type="ECO:0000313" key="2">
    <source>
        <dbReference type="EMBL" id="RVW72873.1"/>
    </source>
</evidence>
<feature type="region of interest" description="Disordered" evidence="1">
    <location>
        <begin position="1"/>
        <end position="23"/>
    </location>
</feature>
<name>A0A438GKX9_VITVI</name>
<dbReference type="AlphaFoldDB" id="A0A438GKX9"/>
<reference evidence="2 3" key="1">
    <citation type="journal article" date="2018" name="PLoS Genet.">
        <title>Population sequencing reveals clonal diversity and ancestral inbreeding in the grapevine cultivar Chardonnay.</title>
        <authorList>
            <person name="Roach M.J."/>
            <person name="Johnson D.L."/>
            <person name="Bohlmann J."/>
            <person name="van Vuuren H.J."/>
            <person name="Jones S.J."/>
            <person name="Pretorius I.S."/>
            <person name="Schmidt S.A."/>
            <person name="Borneman A.R."/>
        </authorList>
    </citation>
    <scope>NUCLEOTIDE SEQUENCE [LARGE SCALE GENOMIC DNA]</scope>
    <source>
        <strain evidence="3">cv. Chardonnay</strain>
        <tissue evidence="2">Leaf</tissue>
    </source>
</reference>
<dbReference type="EMBL" id="QGNW01000405">
    <property type="protein sequence ID" value="RVW72873.1"/>
    <property type="molecule type" value="Genomic_DNA"/>
</dbReference>